<evidence type="ECO:0000313" key="2">
    <source>
        <dbReference type="Proteomes" id="UP001164539"/>
    </source>
</evidence>
<name>A0ACC1X053_MELAZ</name>
<proteinExistence type="predicted"/>
<dbReference type="Proteomes" id="UP001164539">
    <property type="component" value="Chromosome 12"/>
</dbReference>
<organism evidence="1 2">
    <name type="scientific">Melia azedarach</name>
    <name type="common">Chinaberry tree</name>
    <dbReference type="NCBI Taxonomy" id="155640"/>
    <lineage>
        <taxon>Eukaryota</taxon>
        <taxon>Viridiplantae</taxon>
        <taxon>Streptophyta</taxon>
        <taxon>Embryophyta</taxon>
        <taxon>Tracheophyta</taxon>
        <taxon>Spermatophyta</taxon>
        <taxon>Magnoliopsida</taxon>
        <taxon>eudicotyledons</taxon>
        <taxon>Gunneridae</taxon>
        <taxon>Pentapetalae</taxon>
        <taxon>rosids</taxon>
        <taxon>malvids</taxon>
        <taxon>Sapindales</taxon>
        <taxon>Meliaceae</taxon>
        <taxon>Melia</taxon>
    </lineage>
</organism>
<keyword evidence="2" id="KW-1185">Reference proteome</keyword>
<gene>
    <name evidence="1" type="ORF">OWV82_021440</name>
</gene>
<protein>
    <submittedName>
        <fullName evidence="1">DUF3527 domain-containing protein</fullName>
    </submittedName>
</protein>
<comment type="caution">
    <text evidence="1">The sequence shown here is derived from an EMBL/GenBank/DDBJ whole genome shotgun (WGS) entry which is preliminary data.</text>
</comment>
<dbReference type="EMBL" id="CM051405">
    <property type="protein sequence ID" value="KAJ4704546.1"/>
    <property type="molecule type" value="Genomic_DNA"/>
</dbReference>
<accession>A0ACC1X053</accession>
<reference evidence="1 2" key="1">
    <citation type="journal article" date="2023" name="Science">
        <title>Complex scaffold remodeling in plant triterpene biosynthesis.</title>
        <authorList>
            <person name="De La Pena R."/>
            <person name="Hodgson H."/>
            <person name="Liu J.C."/>
            <person name="Stephenson M.J."/>
            <person name="Martin A.C."/>
            <person name="Owen C."/>
            <person name="Harkess A."/>
            <person name="Leebens-Mack J."/>
            <person name="Jimenez L.E."/>
            <person name="Osbourn A."/>
            <person name="Sattely E.S."/>
        </authorList>
    </citation>
    <scope>NUCLEOTIDE SEQUENCE [LARGE SCALE GENOMIC DNA]</scope>
    <source>
        <strain evidence="2">cv. JPN11</strain>
        <tissue evidence="1">Leaf</tissue>
    </source>
</reference>
<evidence type="ECO:0000313" key="1">
    <source>
        <dbReference type="EMBL" id="KAJ4704546.1"/>
    </source>
</evidence>
<sequence>MMASNLQISNMYLDSSANMNFSLETRHSSREQQNSKAAKDRVPSCHENQNLKYQGKLKVKTPAGPPCSDLPHELRREVNDKILVQPKSSGNRQSQYLKGKTTKDDELVKYMSNLPGYLKRMEGGKNFQDKVLNVGVLDWARLEKWKYNQKCTQASGSNNLSATGISLSLKTTSKPSTSSGATQGGTHSHQSEQNVPLSPSLNSSHKDGRSQSVKQSIRKVSHFQDLETSPNSKLGMQRKIPWTNKSNNADISKKGMKKDSDEKITSEMGNFSTNLRDDGVSLNPKEKSGAWDGEIRKRVEKMRESKINRKASLGMGASYPKSKSHGVSPGPKEKIMAGNVEIKKRTEKIQESNIDLDHQHLPGKLENIVLLAPRELSQKSSPKKSRVNLDANCTKAKQKSISGGSPLGDFCSAELRSDIPHSCPLPSNVENKTEPNLAVLGPINSQDVELSSDASYTSSYPNMTSGILSGGKDLEQNTVKHVNENAVENLKGLDLEMAEMETTRSRNPSPNRRFSFSLSRMGRSFSWKESSAVPQLSSSYVSVKSGPVKSEVSCLDDSSRQKTNGHNRTRSSPLRRLLDPLRRSRGSNPVNAAESVKPLKGSLSNLNFRPISDSALLPDENHGASRIQALLQLTIKNGLPLFKFVVDNNSSVLAATMKNLTSGKDDSGQNYTFYSVNEIKKKGSGWISQGRKQKSGGFAYNVVGRMVSSYYFSNLEGQNLKNQCMMRESVLFGVELRQADQTSPKFIPSKELAAVVVTTPIESLSHDAGPRDEDTIVKGFAECLPQGGCSYTSGEKDSSYSTTVILPGGVHSLPSKGAPSPLIKRWKSGGLCDCGGWDVGCKLRVLTSHIQNHKIPLTACLNSDRFELFEGGAQKNGPIFSLVPLNKEIYSVEFNSSLTLLQAFFVCVAVISSRKSSELLEVGGLCEAKLFQEESAMNGNQIKKSPTSNDLLGKMPAKYAPNPPHSPVGRV</sequence>